<dbReference type="Gene3D" id="1.10.10.10">
    <property type="entry name" value="Winged helix-like DNA-binding domain superfamily/Winged helix DNA-binding domain"/>
    <property type="match status" value="1"/>
</dbReference>
<reference evidence="8" key="1">
    <citation type="submission" date="2016-11" db="EMBL/GenBank/DDBJ databases">
        <authorList>
            <person name="Varghese N."/>
            <person name="Submissions S."/>
        </authorList>
    </citation>
    <scope>NUCLEOTIDE SEQUENCE [LARGE SCALE GENOMIC DNA]</scope>
    <source>
        <strain evidence="8">DSM 26884</strain>
    </source>
</reference>
<protein>
    <submittedName>
        <fullName evidence="7">RNA polymerase sigma-70 factor, ECF subfamily</fullName>
    </submittedName>
</protein>
<organism evidence="7 8">
    <name type="scientific">Bacteroides stercorirosoris</name>
    <dbReference type="NCBI Taxonomy" id="871324"/>
    <lineage>
        <taxon>Bacteria</taxon>
        <taxon>Pseudomonadati</taxon>
        <taxon>Bacteroidota</taxon>
        <taxon>Bacteroidia</taxon>
        <taxon>Bacteroidales</taxon>
        <taxon>Bacteroidaceae</taxon>
        <taxon>Bacteroides</taxon>
    </lineage>
</organism>
<dbReference type="InterPro" id="IPR014284">
    <property type="entry name" value="RNA_pol_sigma-70_dom"/>
</dbReference>
<dbReference type="InterPro" id="IPR036388">
    <property type="entry name" value="WH-like_DNA-bd_sf"/>
</dbReference>
<dbReference type="SUPFAM" id="SSF88946">
    <property type="entry name" value="Sigma2 domain of RNA polymerase sigma factors"/>
    <property type="match status" value="1"/>
</dbReference>
<dbReference type="Proteomes" id="UP000184192">
    <property type="component" value="Unassembled WGS sequence"/>
</dbReference>
<dbReference type="GeneID" id="92712974"/>
<proteinExistence type="inferred from homology"/>
<dbReference type="NCBIfam" id="TIGR02985">
    <property type="entry name" value="Sig70_bacteroi1"/>
    <property type="match status" value="1"/>
</dbReference>
<dbReference type="InterPro" id="IPR013324">
    <property type="entry name" value="RNA_pol_sigma_r3/r4-like"/>
</dbReference>
<dbReference type="InterPro" id="IPR013249">
    <property type="entry name" value="RNA_pol_sigma70_r4_t2"/>
</dbReference>
<dbReference type="NCBIfam" id="TIGR02937">
    <property type="entry name" value="sigma70-ECF"/>
    <property type="match status" value="1"/>
</dbReference>
<evidence type="ECO:0000313" key="7">
    <source>
        <dbReference type="EMBL" id="SHJ18648.1"/>
    </source>
</evidence>
<dbReference type="InterPro" id="IPR013325">
    <property type="entry name" value="RNA_pol_sigma_r2"/>
</dbReference>
<dbReference type="InterPro" id="IPR039425">
    <property type="entry name" value="RNA_pol_sigma-70-like"/>
</dbReference>
<evidence type="ECO:0000256" key="1">
    <source>
        <dbReference type="ARBA" id="ARBA00010641"/>
    </source>
</evidence>
<evidence type="ECO:0000256" key="2">
    <source>
        <dbReference type="ARBA" id="ARBA00023015"/>
    </source>
</evidence>
<dbReference type="AlphaFoldDB" id="A0A1M6H8T7"/>
<feature type="domain" description="RNA polymerase sigma-70 region 2" evidence="5">
    <location>
        <begin position="22"/>
        <end position="85"/>
    </location>
</feature>
<dbReference type="SUPFAM" id="SSF88659">
    <property type="entry name" value="Sigma3 and sigma4 domains of RNA polymerase sigma factors"/>
    <property type="match status" value="1"/>
</dbReference>
<evidence type="ECO:0000259" key="6">
    <source>
        <dbReference type="Pfam" id="PF08281"/>
    </source>
</evidence>
<dbReference type="Gene3D" id="1.10.1740.10">
    <property type="match status" value="1"/>
</dbReference>
<keyword evidence="4" id="KW-0804">Transcription</keyword>
<evidence type="ECO:0000256" key="3">
    <source>
        <dbReference type="ARBA" id="ARBA00023082"/>
    </source>
</evidence>
<keyword evidence="2" id="KW-0805">Transcription regulation</keyword>
<dbReference type="PANTHER" id="PTHR43133:SF46">
    <property type="entry name" value="RNA POLYMERASE SIGMA-70 FACTOR ECF SUBFAMILY"/>
    <property type="match status" value="1"/>
</dbReference>
<dbReference type="EMBL" id="FQZN01000017">
    <property type="protein sequence ID" value="SHJ18648.1"/>
    <property type="molecule type" value="Genomic_DNA"/>
</dbReference>
<evidence type="ECO:0000256" key="4">
    <source>
        <dbReference type="ARBA" id="ARBA00023163"/>
    </source>
</evidence>
<gene>
    <name evidence="7" type="ORF">SAMN05444350_117124</name>
</gene>
<keyword evidence="8" id="KW-1185">Reference proteome</keyword>
<dbReference type="GO" id="GO:0016987">
    <property type="term" value="F:sigma factor activity"/>
    <property type="evidence" value="ECO:0007669"/>
    <property type="project" value="UniProtKB-KW"/>
</dbReference>
<dbReference type="GO" id="GO:0003677">
    <property type="term" value="F:DNA binding"/>
    <property type="evidence" value="ECO:0007669"/>
    <property type="project" value="InterPro"/>
</dbReference>
<comment type="similarity">
    <text evidence="1">Belongs to the sigma-70 factor family. ECF subfamily.</text>
</comment>
<dbReference type="InterPro" id="IPR007627">
    <property type="entry name" value="RNA_pol_sigma70_r2"/>
</dbReference>
<feature type="domain" description="RNA polymerase sigma factor 70 region 4 type 2" evidence="6">
    <location>
        <begin position="122"/>
        <end position="173"/>
    </location>
</feature>
<dbReference type="RefSeq" id="WP_025831937.1">
    <property type="nucleotide sequence ID" value="NZ_CAMTFU010000078.1"/>
</dbReference>
<name>A0A1M6H8T7_9BACE</name>
<evidence type="ECO:0000313" key="8">
    <source>
        <dbReference type="Proteomes" id="UP000184192"/>
    </source>
</evidence>
<dbReference type="PANTHER" id="PTHR43133">
    <property type="entry name" value="RNA POLYMERASE ECF-TYPE SIGMA FACTO"/>
    <property type="match status" value="1"/>
</dbReference>
<sequence>MLNELFILTKVKEGDIKAFEEIFRRYYSPLCWYAAGITGEMEAAEEIVEELFYVFWKDREHLQIFQSVKSYLYKAVRNEALQYCQHKEVKERYREYVLASDATAQQASDPHRQLEYEELQGLIRHTLDKLPGRRLRIFEMHRMEGKKYTEIASLLSLSVKTVEAEMTKALRTLRNEIDNYILTR</sequence>
<dbReference type="Pfam" id="PF08281">
    <property type="entry name" value="Sigma70_r4_2"/>
    <property type="match status" value="1"/>
</dbReference>
<dbReference type="Pfam" id="PF04542">
    <property type="entry name" value="Sigma70_r2"/>
    <property type="match status" value="1"/>
</dbReference>
<keyword evidence="3" id="KW-0731">Sigma factor</keyword>
<dbReference type="GO" id="GO:0006352">
    <property type="term" value="P:DNA-templated transcription initiation"/>
    <property type="evidence" value="ECO:0007669"/>
    <property type="project" value="InterPro"/>
</dbReference>
<accession>A0A1M6H8T7</accession>
<dbReference type="InterPro" id="IPR014327">
    <property type="entry name" value="RNA_pol_sigma70_bacteroid"/>
</dbReference>
<evidence type="ECO:0000259" key="5">
    <source>
        <dbReference type="Pfam" id="PF04542"/>
    </source>
</evidence>
<dbReference type="eggNOG" id="COG1595">
    <property type="taxonomic scope" value="Bacteria"/>
</dbReference>